<dbReference type="Pfam" id="PF13487">
    <property type="entry name" value="HD_5"/>
    <property type="match status" value="1"/>
</dbReference>
<evidence type="ECO:0000259" key="2">
    <source>
        <dbReference type="PROSITE" id="PS50885"/>
    </source>
</evidence>
<name>A0A5K7YP12_9BACT</name>
<evidence type="ECO:0000313" key="6">
    <source>
        <dbReference type="Proteomes" id="UP000427906"/>
    </source>
</evidence>
<dbReference type="PROSITE" id="PS51831">
    <property type="entry name" value="HD"/>
    <property type="match status" value="1"/>
</dbReference>
<feature type="domain" description="HAMP" evidence="2">
    <location>
        <begin position="282"/>
        <end position="334"/>
    </location>
</feature>
<dbReference type="PANTHER" id="PTHR43155:SF2">
    <property type="entry name" value="CYCLIC DI-GMP PHOSPHODIESTERASE PA4108"/>
    <property type="match status" value="1"/>
</dbReference>
<reference evidence="5 6" key="1">
    <citation type="submission" date="2019-11" db="EMBL/GenBank/DDBJ databases">
        <title>Comparative genomics of hydrocarbon-degrading Desulfosarcina strains.</title>
        <authorList>
            <person name="Watanabe M."/>
            <person name="Kojima H."/>
            <person name="Fukui M."/>
        </authorList>
    </citation>
    <scope>NUCLEOTIDE SEQUENCE [LARGE SCALE GENOMIC DNA]</scope>
    <source>
        <strain evidence="5 6">PL12</strain>
    </source>
</reference>
<feature type="transmembrane region" description="Helical" evidence="1">
    <location>
        <begin position="260"/>
        <end position="281"/>
    </location>
</feature>
<protein>
    <recommendedName>
        <fullName evidence="7">Metal-dependent phosphohydrolase</fullName>
    </recommendedName>
</protein>
<feature type="transmembrane region" description="Helical" evidence="1">
    <location>
        <begin position="12"/>
        <end position="37"/>
    </location>
</feature>
<sequence length="688" mass="76696">MKLEFNGFNSRLARRIFATFIACAMIPVILLAVLSLYQVSDQLKAQADQRLRRAAKSHGLSIYEHLMFCEDELKLVDLRTRTDSVPQREKFIAVGRRLPDGHYEAILGDPIPIIEFSPAEQAHLNSGKSLLVVSRDGNTDITLVRYVDAGSGAPVILMGTIRGNYLWGIEKGNNLPPLSEFAVATESGLPLYRSFNWPSPSEVLNTQMAGQQVRMHLSGSDWFVANWSLFLKPKFGSDSWSLSVLQPEAHVLAPIARFKLIFILVAVLALLMVVAMSLFNLRRSLEPIDSLKNGARRIADKDFDHRVHVSSRDEFQELAQSFNTMSGQLGRQFRFLATRAEIDHATLSGKDFDHIAGLSIERLLKDFSLRRVGITRVNADDPEDARIFVGHRATPDFVLTSQPLHVSEKHLSRFHRDRPWVIVDDPTEISHYLPADFLSPAGTVVFFPVYITGKLFALLSVSCSSGDCTDEETFSLVRQIADHLAVAWSNVNLILELRRLTIGSIQALARTVDAKSPWTAGHSARVMQISMDIGRHMGLPRKRIDRLEQAALLHDIGKIGISSGILNKPGRLTGKEFDIIKSHPVIGGNILTPIQAFKSIIPMIRQHHEHWDGKGYPDGLSGDAITLEARILAVADIFDSMTSDRPYRTGMDLKRVLSILKSEAGRQLDPTVVEAFMELIEKKSELAA</sequence>
<dbReference type="InterPro" id="IPR037522">
    <property type="entry name" value="HD_GYP_dom"/>
</dbReference>
<dbReference type="InterPro" id="IPR029016">
    <property type="entry name" value="GAF-like_dom_sf"/>
</dbReference>
<keyword evidence="1" id="KW-1133">Transmembrane helix</keyword>
<dbReference type="AlphaFoldDB" id="A0A5K7YP12"/>
<dbReference type="PANTHER" id="PTHR43155">
    <property type="entry name" value="CYCLIC DI-GMP PHOSPHODIESTERASE PA4108-RELATED"/>
    <property type="match status" value="1"/>
</dbReference>
<proteinExistence type="predicted"/>
<dbReference type="CDD" id="cd06225">
    <property type="entry name" value="HAMP"/>
    <property type="match status" value="1"/>
</dbReference>
<dbReference type="GO" id="GO:0016020">
    <property type="term" value="C:membrane"/>
    <property type="evidence" value="ECO:0007669"/>
    <property type="project" value="InterPro"/>
</dbReference>
<dbReference type="RefSeq" id="WP_155318480.1">
    <property type="nucleotide sequence ID" value="NZ_AP021874.1"/>
</dbReference>
<evidence type="ECO:0000256" key="1">
    <source>
        <dbReference type="SAM" id="Phobius"/>
    </source>
</evidence>
<evidence type="ECO:0000313" key="5">
    <source>
        <dbReference type="EMBL" id="BBO70538.1"/>
    </source>
</evidence>
<evidence type="ECO:0008006" key="7">
    <source>
        <dbReference type="Google" id="ProtNLM"/>
    </source>
</evidence>
<dbReference type="Gene3D" id="6.10.340.10">
    <property type="match status" value="1"/>
</dbReference>
<dbReference type="EMBL" id="AP021874">
    <property type="protein sequence ID" value="BBO70538.1"/>
    <property type="molecule type" value="Genomic_DNA"/>
</dbReference>
<dbReference type="Proteomes" id="UP000427906">
    <property type="component" value="Chromosome"/>
</dbReference>
<dbReference type="PROSITE" id="PS51832">
    <property type="entry name" value="HD_GYP"/>
    <property type="match status" value="1"/>
</dbReference>
<keyword evidence="6" id="KW-1185">Reference proteome</keyword>
<dbReference type="SUPFAM" id="SSF109604">
    <property type="entry name" value="HD-domain/PDEase-like"/>
    <property type="match status" value="1"/>
</dbReference>
<dbReference type="SMART" id="SM00304">
    <property type="entry name" value="HAMP"/>
    <property type="match status" value="1"/>
</dbReference>
<dbReference type="KEGG" id="dalk:DSCA_44680"/>
<feature type="domain" description="HD" evidence="3">
    <location>
        <begin position="519"/>
        <end position="641"/>
    </location>
</feature>
<dbReference type="Pfam" id="PF00672">
    <property type="entry name" value="HAMP"/>
    <property type="match status" value="1"/>
</dbReference>
<dbReference type="SMART" id="SM00471">
    <property type="entry name" value="HDc"/>
    <property type="match status" value="1"/>
</dbReference>
<dbReference type="InterPro" id="IPR003607">
    <property type="entry name" value="HD/PDEase_dom"/>
</dbReference>
<dbReference type="CDD" id="cd00077">
    <property type="entry name" value="HDc"/>
    <property type="match status" value="1"/>
</dbReference>
<keyword evidence="1" id="KW-0812">Transmembrane</keyword>
<feature type="domain" description="HD-GYP" evidence="4">
    <location>
        <begin position="497"/>
        <end position="688"/>
    </location>
</feature>
<dbReference type="Gene3D" id="3.30.450.40">
    <property type="match status" value="1"/>
</dbReference>
<accession>A0A5K7YP12</accession>
<evidence type="ECO:0000259" key="4">
    <source>
        <dbReference type="PROSITE" id="PS51832"/>
    </source>
</evidence>
<dbReference type="SUPFAM" id="SSF158472">
    <property type="entry name" value="HAMP domain-like"/>
    <property type="match status" value="1"/>
</dbReference>
<gene>
    <name evidence="5" type="ORF">DSCA_44680</name>
</gene>
<dbReference type="OrthoDB" id="9764337at2"/>
<dbReference type="GO" id="GO:0007165">
    <property type="term" value="P:signal transduction"/>
    <property type="evidence" value="ECO:0007669"/>
    <property type="project" value="InterPro"/>
</dbReference>
<keyword evidence="1" id="KW-0472">Membrane</keyword>
<dbReference type="SUPFAM" id="SSF55781">
    <property type="entry name" value="GAF domain-like"/>
    <property type="match status" value="1"/>
</dbReference>
<organism evidence="5 6">
    <name type="scientific">Desulfosarcina alkanivorans</name>
    <dbReference type="NCBI Taxonomy" id="571177"/>
    <lineage>
        <taxon>Bacteria</taxon>
        <taxon>Pseudomonadati</taxon>
        <taxon>Thermodesulfobacteriota</taxon>
        <taxon>Desulfobacteria</taxon>
        <taxon>Desulfobacterales</taxon>
        <taxon>Desulfosarcinaceae</taxon>
        <taxon>Desulfosarcina</taxon>
    </lineage>
</organism>
<dbReference type="Gene3D" id="1.10.3210.10">
    <property type="entry name" value="Hypothetical protein af1432"/>
    <property type="match status" value="1"/>
</dbReference>
<evidence type="ECO:0000259" key="3">
    <source>
        <dbReference type="PROSITE" id="PS51831"/>
    </source>
</evidence>
<dbReference type="InterPro" id="IPR006674">
    <property type="entry name" value="HD_domain"/>
</dbReference>
<dbReference type="PROSITE" id="PS50885">
    <property type="entry name" value="HAMP"/>
    <property type="match status" value="1"/>
</dbReference>
<dbReference type="InterPro" id="IPR003660">
    <property type="entry name" value="HAMP_dom"/>
</dbReference>